<dbReference type="Proteomes" id="UP000077098">
    <property type="component" value="Unassembled WGS sequence"/>
</dbReference>
<comment type="caution">
    <text evidence="1">The sequence shown here is derived from an EMBL/GenBank/DDBJ whole genome shotgun (WGS) entry which is preliminary data.</text>
</comment>
<evidence type="ECO:0000313" key="2">
    <source>
        <dbReference type="Proteomes" id="UP000077098"/>
    </source>
</evidence>
<dbReference type="AlphaFoldDB" id="A0A176WUW5"/>
<reference evidence="1 2" key="1">
    <citation type="submission" date="2016-05" db="EMBL/GenBank/DDBJ databases">
        <authorList>
            <person name="Lavstsen T."/>
            <person name="Jespersen J.S."/>
        </authorList>
    </citation>
    <scope>NUCLEOTIDE SEQUENCE [LARGE SCALE GENOMIC DNA]</scope>
    <source>
        <strain evidence="1 2">KCJ1736</strain>
    </source>
</reference>
<sequence length="89" mass="9743">MNLSVFGLFEDTPARQCGHVLVDTLDVTFDGSGKSAYARWTDLLKMFNQFPPLGGDDKKSCAGDEKVKMTMIAFAAFVSKPTIRLPSLP</sequence>
<evidence type="ECO:0000313" key="1">
    <source>
        <dbReference type="EMBL" id="OAE36391.1"/>
    </source>
</evidence>
<dbReference type="EMBL" id="LXPS01000041">
    <property type="protein sequence ID" value="OAE36391.1"/>
    <property type="molecule type" value="Genomic_DNA"/>
</dbReference>
<accession>A0A176WUW5</accession>
<organism evidence="1 2">
    <name type="scientific">Agrobacterium tumefaciens</name>
    <dbReference type="NCBI Taxonomy" id="358"/>
    <lineage>
        <taxon>Bacteria</taxon>
        <taxon>Pseudomonadati</taxon>
        <taxon>Pseudomonadota</taxon>
        <taxon>Alphaproteobacteria</taxon>
        <taxon>Hyphomicrobiales</taxon>
        <taxon>Rhizobiaceae</taxon>
        <taxon>Rhizobium/Agrobacterium group</taxon>
        <taxon>Agrobacterium</taxon>
        <taxon>Agrobacterium tumefaciens complex</taxon>
    </lineage>
</organism>
<gene>
    <name evidence="1" type="ORF">A7J57_07505</name>
</gene>
<name>A0A176WUW5_AGRTU</name>
<proteinExistence type="predicted"/>
<protein>
    <submittedName>
        <fullName evidence="1">Uncharacterized protein</fullName>
    </submittedName>
</protein>